<dbReference type="Gene3D" id="1.10.10.10">
    <property type="entry name" value="Winged helix-like DNA-binding domain superfamily/Winged helix DNA-binding domain"/>
    <property type="match status" value="1"/>
</dbReference>
<sequence length="282" mass="31774">MSTVCESPPTLDNSVKEELTHDSRTNECKEDATQAKKKSSKPPYSYIALISMAILASPHKKLTLSGICDFIMTKFPYYREKFPAWQNSIRHNLSLNDCFLKIPREPGNPGKGNYWTLDPNSENMFENGSFLRRRKRFKRENPIYTPFHGIIYPTVTQTGPFYPCQPPPPSHYPAIRSRPHGYAPTMLPTQHNHGISIALAQQNQTFLQALSLSSLMAIQQQASYIQEQTTKKSAPAKKSSSIFSIDNIIGTKSPTKRTPQMQNVPACKIPHSIQSTMLSGRC</sequence>
<dbReference type="SUPFAM" id="SSF46785">
    <property type="entry name" value="Winged helix' DNA-binding domain"/>
    <property type="match status" value="1"/>
</dbReference>
<dbReference type="InterPro" id="IPR018122">
    <property type="entry name" value="TF_fork_head_CS_1"/>
</dbReference>
<keyword evidence="2" id="KW-0805">Transcription regulation</keyword>
<organism evidence="9">
    <name type="scientific">Hofstenia miamia</name>
    <name type="common">Three-banded panther worm</name>
    <dbReference type="NCBI Taxonomy" id="442651"/>
    <lineage>
        <taxon>Eukaryota</taxon>
        <taxon>Metazoa</taxon>
        <taxon>Xenacoelomorpha</taxon>
        <taxon>Acoelomorpha</taxon>
        <taxon>Acoela</taxon>
        <taxon>Hofsteniidae</taxon>
        <taxon>Hofstenia</taxon>
    </lineage>
</organism>
<keyword evidence="5 6" id="KW-0539">Nucleus</keyword>
<dbReference type="GO" id="GO:0000978">
    <property type="term" value="F:RNA polymerase II cis-regulatory region sequence-specific DNA binding"/>
    <property type="evidence" value="ECO:0007669"/>
    <property type="project" value="TreeGrafter"/>
</dbReference>
<dbReference type="InterPro" id="IPR036390">
    <property type="entry name" value="WH_DNA-bd_sf"/>
</dbReference>
<evidence type="ECO:0000256" key="1">
    <source>
        <dbReference type="ARBA" id="ARBA00004123"/>
    </source>
</evidence>
<evidence type="ECO:0000256" key="7">
    <source>
        <dbReference type="SAM" id="MobiDB-lite"/>
    </source>
</evidence>
<feature type="compositionally biased region" description="Polar residues" evidence="7">
    <location>
        <begin position="1"/>
        <end position="13"/>
    </location>
</feature>
<keyword evidence="4" id="KW-0804">Transcription</keyword>
<protein>
    <submittedName>
        <fullName evidence="9">FoxD-like protein</fullName>
    </submittedName>
</protein>
<feature type="DNA-binding region" description="Fork-head" evidence="6">
    <location>
        <begin position="41"/>
        <end position="135"/>
    </location>
</feature>
<evidence type="ECO:0000259" key="8">
    <source>
        <dbReference type="PROSITE" id="PS50039"/>
    </source>
</evidence>
<dbReference type="PANTHER" id="PTHR11829:SF402">
    <property type="entry name" value="FORK HEAD DOMAIN-CONTAINING PROTEIN FD3-RELATED"/>
    <property type="match status" value="1"/>
</dbReference>
<feature type="region of interest" description="Disordered" evidence="7">
    <location>
        <begin position="1"/>
        <end position="37"/>
    </location>
</feature>
<dbReference type="CDD" id="cd20048">
    <property type="entry name" value="FH_FOXD4-like"/>
    <property type="match status" value="1"/>
</dbReference>
<accession>A0A5P8I4N4</accession>
<evidence type="ECO:0000256" key="3">
    <source>
        <dbReference type="ARBA" id="ARBA00023125"/>
    </source>
</evidence>
<dbReference type="AlphaFoldDB" id="A0A5P8I4N4"/>
<dbReference type="GO" id="GO:0005634">
    <property type="term" value="C:nucleus"/>
    <property type="evidence" value="ECO:0007669"/>
    <property type="project" value="UniProtKB-SubCell"/>
</dbReference>
<keyword evidence="3 6" id="KW-0238">DNA-binding</keyword>
<evidence type="ECO:0000256" key="2">
    <source>
        <dbReference type="ARBA" id="ARBA00023015"/>
    </source>
</evidence>
<evidence type="ECO:0000256" key="5">
    <source>
        <dbReference type="ARBA" id="ARBA00023242"/>
    </source>
</evidence>
<dbReference type="GO" id="GO:0000981">
    <property type="term" value="F:DNA-binding transcription factor activity, RNA polymerase II-specific"/>
    <property type="evidence" value="ECO:0007669"/>
    <property type="project" value="TreeGrafter"/>
</dbReference>
<proteinExistence type="evidence at transcript level"/>
<reference evidence="9" key="1">
    <citation type="journal article" date="2019" name="PLoS Genet.">
        <title>A small set of conserved genes, including sp5 and Hox, are activated by Wnt signaling in the posterior of planarians and acoels.</title>
        <authorList>
            <person name="Tewari A.G."/>
            <person name="Owen J.H."/>
            <person name="Petersen C.P."/>
            <person name="Wagner D.E."/>
            <person name="Reddien P.W."/>
        </authorList>
    </citation>
    <scope>NUCLEOTIDE SEQUENCE</scope>
</reference>
<evidence type="ECO:0000313" key="9">
    <source>
        <dbReference type="EMBL" id="QFQ66906.1"/>
    </source>
</evidence>
<dbReference type="Pfam" id="PF00250">
    <property type="entry name" value="Forkhead"/>
    <property type="match status" value="1"/>
</dbReference>
<dbReference type="PRINTS" id="PR00053">
    <property type="entry name" value="FORKHEAD"/>
</dbReference>
<dbReference type="FunFam" id="1.10.10.10:FF:000016">
    <property type="entry name" value="Forkhead box protein I1"/>
    <property type="match status" value="1"/>
</dbReference>
<evidence type="ECO:0000256" key="6">
    <source>
        <dbReference type="PROSITE-ProRule" id="PRU00089"/>
    </source>
</evidence>
<dbReference type="PROSITE" id="PS00657">
    <property type="entry name" value="FORK_HEAD_1"/>
    <property type="match status" value="1"/>
</dbReference>
<name>A0A5P8I4N4_HOFMI</name>
<dbReference type="InterPro" id="IPR036388">
    <property type="entry name" value="WH-like_DNA-bd_sf"/>
</dbReference>
<dbReference type="GO" id="GO:0009653">
    <property type="term" value="P:anatomical structure morphogenesis"/>
    <property type="evidence" value="ECO:0007669"/>
    <property type="project" value="TreeGrafter"/>
</dbReference>
<dbReference type="PROSITE" id="PS50039">
    <property type="entry name" value="FORK_HEAD_3"/>
    <property type="match status" value="1"/>
</dbReference>
<feature type="domain" description="Fork-head" evidence="8">
    <location>
        <begin position="41"/>
        <end position="135"/>
    </location>
</feature>
<dbReference type="InterPro" id="IPR050211">
    <property type="entry name" value="FOX_domain-containing"/>
</dbReference>
<dbReference type="SMART" id="SM00339">
    <property type="entry name" value="FH"/>
    <property type="match status" value="1"/>
</dbReference>
<feature type="compositionally biased region" description="Basic and acidic residues" evidence="7">
    <location>
        <begin position="14"/>
        <end position="34"/>
    </location>
</feature>
<dbReference type="EMBL" id="MN305312">
    <property type="protein sequence ID" value="QFQ66906.1"/>
    <property type="molecule type" value="mRNA"/>
</dbReference>
<comment type="subcellular location">
    <subcellularLocation>
        <location evidence="1 6">Nucleus</location>
    </subcellularLocation>
</comment>
<dbReference type="PROSITE" id="PS00658">
    <property type="entry name" value="FORK_HEAD_2"/>
    <property type="match status" value="1"/>
</dbReference>
<evidence type="ECO:0000256" key="4">
    <source>
        <dbReference type="ARBA" id="ARBA00023163"/>
    </source>
</evidence>
<dbReference type="GO" id="GO:0030154">
    <property type="term" value="P:cell differentiation"/>
    <property type="evidence" value="ECO:0007669"/>
    <property type="project" value="TreeGrafter"/>
</dbReference>
<dbReference type="InterPro" id="IPR030456">
    <property type="entry name" value="TF_fork_head_CS_2"/>
</dbReference>
<dbReference type="PANTHER" id="PTHR11829">
    <property type="entry name" value="FORKHEAD BOX PROTEIN"/>
    <property type="match status" value="1"/>
</dbReference>
<dbReference type="InterPro" id="IPR001766">
    <property type="entry name" value="Fork_head_dom"/>
</dbReference>